<accession>A0A8D0BBG6</accession>
<keyword evidence="7" id="KW-1185">Reference proteome</keyword>
<keyword evidence="1" id="KW-0391">Immunity</keyword>
<feature type="chain" id="PRO_5034399925" description="Ig-like domain-containing protein" evidence="4">
    <location>
        <begin position="20"/>
        <end position="154"/>
    </location>
</feature>
<feature type="signal peptide" evidence="4">
    <location>
        <begin position="1"/>
        <end position="19"/>
    </location>
</feature>
<dbReference type="FunFam" id="2.60.40.10:FF:001259">
    <property type="entry name" value="Immunoglobulin heavy variable 13-2"/>
    <property type="match status" value="1"/>
</dbReference>
<keyword evidence="3" id="KW-1280">Immunoglobulin</keyword>
<keyword evidence="2" id="KW-1064">Adaptive immunity</keyword>
<proteinExistence type="predicted"/>
<reference evidence="6" key="2">
    <citation type="submission" date="2025-09" db="UniProtKB">
        <authorList>
            <consortium name="Ensembl"/>
        </authorList>
    </citation>
    <scope>IDENTIFICATION</scope>
</reference>
<evidence type="ECO:0000313" key="7">
    <source>
        <dbReference type="Proteomes" id="UP000694421"/>
    </source>
</evidence>
<dbReference type="InterPro" id="IPR007110">
    <property type="entry name" value="Ig-like_dom"/>
</dbReference>
<reference evidence="6" key="1">
    <citation type="submission" date="2025-08" db="UniProtKB">
        <authorList>
            <consortium name="Ensembl"/>
        </authorList>
    </citation>
    <scope>IDENTIFICATION</scope>
</reference>
<dbReference type="Ensembl" id="ENSSMRT00000006906.1">
    <property type="protein sequence ID" value="ENSSMRP00000005903.1"/>
    <property type="gene ID" value="ENSSMRG00000004751.1"/>
</dbReference>
<dbReference type="PROSITE" id="PS50835">
    <property type="entry name" value="IG_LIKE"/>
    <property type="match status" value="1"/>
</dbReference>
<dbReference type="AlphaFoldDB" id="A0A8D0BBG6"/>
<dbReference type="SMART" id="SM00406">
    <property type="entry name" value="IGv"/>
    <property type="match status" value="1"/>
</dbReference>
<dbReference type="SUPFAM" id="SSF48726">
    <property type="entry name" value="Immunoglobulin"/>
    <property type="match status" value="1"/>
</dbReference>
<dbReference type="Gene3D" id="2.60.40.10">
    <property type="entry name" value="Immunoglobulins"/>
    <property type="match status" value="1"/>
</dbReference>
<dbReference type="InterPro" id="IPR050199">
    <property type="entry name" value="IgHV"/>
</dbReference>
<dbReference type="InterPro" id="IPR036179">
    <property type="entry name" value="Ig-like_dom_sf"/>
</dbReference>
<name>A0A8D0BBG6_SALMN</name>
<protein>
    <recommendedName>
        <fullName evidence="5">Ig-like domain-containing protein</fullName>
    </recommendedName>
</protein>
<evidence type="ECO:0000259" key="5">
    <source>
        <dbReference type="PROSITE" id="PS50835"/>
    </source>
</evidence>
<dbReference type="InterPro" id="IPR013106">
    <property type="entry name" value="Ig_V-set"/>
</dbReference>
<evidence type="ECO:0000256" key="4">
    <source>
        <dbReference type="SAM" id="SignalP"/>
    </source>
</evidence>
<dbReference type="Pfam" id="PF07686">
    <property type="entry name" value="V-set"/>
    <property type="match status" value="1"/>
</dbReference>
<dbReference type="GO" id="GO:0005576">
    <property type="term" value="C:extracellular region"/>
    <property type="evidence" value="ECO:0007669"/>
    <property type="project" value="UniProtKB-ARBA"/>
</dbReference>
<keyword evidence="4" id="KW-0732">Signal</keyword>
<feature type="domain" description="Ig-like" evidence="5">
    <location>
        <begin position="34"/>
        <end position="113"/>
    </location>
</feature>
<dbReference type="GeneTree" id="ENSGT01050000244936"/>
<evidence type="ECO:0000256" key="2">
    <source>
        <dbReference type="ARBA" id="ARBA00023130"/>
    </source>
</evidence>
<evidence type="ECO:0000256" key="1">
    <source>
        <dbReference type="ARBA" id="ARBA00022859"/>
    </source>
</evidence>
<evidence type="ECO:0000313" key="6">
    <source>
        <dbReference type="Ensembl" id="ENSSMRP00000005903.1"/>
    </source>
</evidence>
<evidence type="ECO:0000256" key="3">
    <source>
        <dbReference type="ARBA" id="ARBA00043265"/>
    </source>
</evidence>
<organism evidence="6 7">
    <name type="scientific">Salvator merianae</name>
    <name type="common">Argentine black and white tegu</name>
    <name type="synonym">Tupinambis merianae</name>
    <dbReference type="NCBI Taxonomy" id="96440"/>
    <lineage>
        <taxon>Eukaryota</taxon>
        <taxon>Metazoa</taxon>
        <taxon>Chordata</taxon>
        <taxon>Craniata</taxon>
        <taxon>Vertebrata</taxon>
        <taxon>Euteleostomi</taxon>
        <taxon>Lepidosauria</taxon>
        <taxon>Squamata</taxon>
        <taxon>Bifurcata</taxon>
        <taxon>Unidentata</taxon>
        <taxon>Episquamata</taxon>
        <taxon>Laterata</taxon>
        <taxon>Teiioidea</taxon>
        <taxon>Teiidae</taxon>
        <taxon>Salvator</taxon>
    </lineage>
</organism>
<dbReference type="InterPro" id="IPR013783">
    <property type="entry name" value="Ig-like_fold"/>
</dbReference>
<dbReference type="Proteomes" id="UP000694421">
    <property type="component" value="Unplaced"/>
</dbReference>
<dbReference type="PANTHER" id="PTHR23266">
    <property type="entry name" value="IMMUNOGLOBULIN HEAVY CHAIN"/>
    <property type="match status" value="1"/>
</dbReference>
<dbReference type="GO" id="GO:0002250">
    <property type="term" value="P:adaptive immune response"/>
    <property type="evidence" value="ECO:0007669"/>
    <property type="project" value="UniProtKB-KW"/>
</dbReference>
<dbReference type="GO" id="GO:0019814">
    <property type="term" value="C:immunoglobulin complex"/>
    <property type="evidence" value="ECO:0007669"/>
    <property type="project" value="UniProtKB-KW"/>
</dbReference>
<sequence length="154" mass="17707">MILLFHIFCFSIIFRGVKLEIQLVESGGDVRRPGESLHLTCQASGFSFGSYGMNWVRQASGKGLEWVAWIRSDSAHIYYSDSIRGRFTISRNNSKSQVYLQMSNLKAEDTAVYYSVYFCNRHSTMRPSLWDICTKRGKQLYSVLLLCKGSFLYL</sequence>